<evidence type="ECO:0000313" key="1">
    <source>
        <dbReference type="EMBL" id="GAX28789.1"/>
    </source>
</evidence>
<dbReference type="AlphaFoldDB" id="A0A1Z5KR85"/>
<dbReference type="Proteomes" id="UP000198406">
    <property type="component" value="Unassembled WGS sequence"/>
</dbReference>
<comment type="caution">
    <text evidence="1">The sequence shown here is derived from an EMBL/GenBank/DDBJ whole genome shotgun (WGS) entry which is preliminary data.</text>
</comment>
<proteinExistence type="predicted"/>
<reference evidence="1 2" key="1">
    <citation type="journal article" date="2015" name="Plant Cell">
        <title>Oil accumulation by the oleaginous diatom Fistulifera solaris as revealed by the genome and transcriptome.</title>
        <authorList>
            <person name="Tanaka T."/>
            <person name="Maeda Y."/>
            <person name="Veluchamy A."/>
            <person name="Tanaka M."/>
            <person name="Abida H."/>
            <person name="Marechal E."/>
            <person name="Bowler C."/>
            <person name="Muto M."/>
            <person name="Sunaga Y."/>
            <person name="Tanaka M."/>
            <person name="Yoshino T."/>
            <person name="Taniguchi T."/>
            <person name="Fukuda Y."/>
            <person name="Nemoto M."/>
            <person name="Matsumoto M."/>
            <person name="Wong P.S."/>
            <person name="Aburatani S."/>
            <person name="Fujibuchi W."/>
        </authorList>
    </citation>
    <scope>NUCLEOTIDE SEQUENCE [LARGE SCALE GENOMIC DNA]</scope>
    <source>
        <strain evidence="1 2">JPCC DA0580</strain>
    </source>
</reference>
<sequence length="243" mass="28525">MSTSSVHIHKRSTRERSWIERAIILFFHFHPHFADQQLNVTSGVFDIKAKTIYHWFHYKEVINKWKDIVLGLTVQMVLEALPKRKDREMYATRFTAAELVQSIPAACLPSAPILSDAKKILAPVGATSSHQKQRALAQASKDEYVYLKKQQKRVHTTKHRVTKFAVEERWLIEQILNAKERRTFYTMNELRNMVRHQFTQGKLYECHIRDLESGAKDSKGLNQWLRRTLQQVNYTPKKQPSIL</sequence>
<dbReference type="EMBL" id="BDSP01000279">
    <property type="protein sequence ID" value="GAX28789.1"/>
    <property type="molecule type" value="Genomic_DNA"/>
</dbReference>
<evidence type="ECO:0000313" key="2">
    <source>
        <dbReference type="Proteomes" id="UP000198406"/>
    </source>
</evidence>
<keyword evidence="2" id="KW-1185">Reference proteome</keyword>
<accession>A0A1Z5KR85</accession>
<name>A0A1Z5KR85_FISSO</name>
<gene>
    <name evidence="1" type="ORF">FisN_25Lh154</name>
</gene>
<organism evidence="1 2">
    <name type="scientific">Fistulifera solaris</name>
    <name type="common">Oleaginous diatom</name>
    <dbReference type="NCBI Taxonomy" id="1519565"/>
    <lineage>
        <taxon>Eukaryota</taxon>
        <taxon>Sar</taxon>
        <taxon>Stramenopiles</taxon>
        <taxon>Ochrophyta</taxon>
        <taxon>Bacillariophyta</taxon>
        <taxon>Bacillariophyceae</taxon>
        <taxon>Bacillariophycidae</taxon>
        <taxon>Naviculales</taxon>
        <taxon>Naviculaceae</taxon>
        <taxon>Fistulifera</taxon>
    </lineage>
</organism>
<dbReference type="InParanoid" id="A0A1Z5KR85"/>
<protein>
    <submittedName>
        <fullName evidence="1">Uncharacterized protein</fullName>
    </submittedName>
</protein>